<sequence length="239" mass="25718">MIRDGNSTAPETETGHESGEIDAQARITCTVTRGSGGTGALKSATPWEPPACYCAPTYTPEEMARHWQDFYANTNRDIWADDMRESFDANHKEQYGEVGKSPDYRRRSTSPPGSGWTTPNRYRSAPNSTATASGPKQPPRRPDSPSTPAPQTHHPPTDGICEASDGSIGTAWASGASSAPPCGITYTRATTDRSAYPLSAALTWEVTWSDSFGDSGTLPDGEFSTTLDIPVEEVQTIVR</sequence>
<feature type="compositionally biased region" description="Polar residues" evidence="1">
    <location>
        <begin position="109"/>
        <end position="134"/>
    </location>
</feature>
<dbReference type="Proteomes" id="UP000578686">
    <property type="component" value="Unassembled WGS sequence"/>
</dbReference>
<organism evidence="2 3">
    <name type="scientific">Streptomyces lonarensis</name>
    <dbReference type="NCBI Taxonomy" id="700599"/>
    <lineage>
        <taxon>Bacteria</taxon>
        <taxon>Bacillati</taxon>
        <taxon>Actinomycetota</taxon>
        <taxon>Actinomycetes</taxon>
        <taxon>Kitasatosporales</taxon>
        <taxon>Streptomycetaceae</taxon>
        <taxon>Streptomyces</taxon>
    </lineage>
</organism>
<feature type="region of interest" description="Disordered" evidence="1">
    <location>
        <begin position="1"/>
        <end position="26"/>
    </location>
</feature>
<gene>
    <name evidence="2" type="ORF">HCN56_09445</name>
</gene>
<dbReference type="AlphaFoldDB" id="A0A7X6D0A6"/>
<feature type="region of interest" description="Disordered" evidence="1">
    <location>
        <begin position="93"/>
        <end position="166"/>
    </location>
</feature>
<accession>A0A7X6D0A6</accession>
<feature type="compositionally biased region" description="Polar residues" evidence="1">
    <location>
        <begin position="1"/>
        <end position="11"/>
    </location>
</feature>
<name>A0A7X6D0A6_9ACTN</name>
<dbReference type="RefSeq" id="WP_167969075.1">
    <property type="nucleotide sequence ID" value="NZ_BHZG01000360.1"/>
</dbReference>
<dbReference type="EMBL" id="JAAVJD010000051">
    <property type="protein sequence ID" value="NJQ05795.1"/>
    <property type="molecule type" value="Genomic_DNA"/>
</dbReference>
<evidence type="ECO:0000256" key="1">
    <source>
        <dbReference type="SAM" id="MobiDB-lite"/>
    </source>
</evidence>
<proteinExistence type="predicted"/>
<comment type="caution">
    <text evidence="2">The sequence shown here is derived from an EMBL/GenBank/DDBJ whole genome shotgun (WGS) entry which is preliminary data.</text>
</comment>
<reference evidence="2 3" key="1">
    <citation type="submission" date="2020-03" db="EMBL/GenBank/DDBJ databases">
        <title>Draft genome of Streptomyces sp. ventii, isolated from the Axial Seamount in the Pacific Ocean, and resequencing of the two type strains Streptomyces lonarensis strain NCL 716 and Streptomyces bohaiensis strain 11A07.</title>
        <authorList>
            <person name="Loughran R.M."/>
            <person name="Pfannmuller K.M."/>
            <person name="Wasson B.J."/>
            <person name="Deadmond M.C."/>
            <person name="Paddock B.E."/>
            <person name="Koyack M.J."/>
            <person name="Gallegos D.A."/>
            <person name="Mitchell E.A."/>
            <person name="Ushijima B."/>
            <person name="Saw J.H."/>
            <person name="Mcphail K.L."/>
            <person name="Videau P."/>
        </authorList>
    </citation>
    <scope>NUCLEOTIDE SEQUENCE [LARGE SCALE GENOMIC DNA]</scope>
    <source>
        <strain evidence="2 3">NCL716</strain>
    </source>
</reference>
<protein>
    <submittedName>
        <fullName evidence="2">Uncharacterized protein</fullName>
    </submittedName>
</protein>
<feature type="compositionally biased region" description="Basic and acidic residues" evidence="1">
    <location>
        <begin position="93"/>
        <end position="106"/>
    </location>
</feature>
<evidence type="ECO:0000313" key="3">
    <source>
        <dbReference type="Proteomes" id="UP000578686"/>
    </source>
</evidence>
<evidence type="ECO:0000313" key="2">
    <source>
        <dbReference type="EMBL" id="NJQ05795.1"/>
    </source>
</evidence>
<keyword evidence="3" id="KW-1185">Reference proteome</keyword>